<proteinExistence type="predicted"/>
<dbReference type="Proteomes" id="UP001607303">
    <property type="component" value="Unassembled WGS sequence"/>
</dbReference>
<comment type="caution">
    <text evidence="1">The sequence shown here is derived from an EMBL/GenBank/DDBJ whole genome shotgun (WGS) entry which is preliminary data.</text>
</comment>
<evidence type="ECO:0000313" key="1">
    <source>
        <dbReference type="EMBL" id="KAL2721978.1"/>
    </source>
</evidence>
<dbReference type="AlphaFoldDB" id="A0ABD2AMX7"/>
<accession>A0ABD2AMX7</accession>
<dbReference type="EMBL" id="JAYRBN010000116">
    <property type="protein sequence ID" value="KAL2721978.1"/>
    <property type="molecule type" value="Genomic_DNA"/>
</dbReference>
<reference evidence="1 2" key="1">
    <citation type="journal article" date="2024" name="Ann. Entomol. Soc. Am.">
        <title>Genomic analyses of the southern and eastern yellowjacket wasps (Hymenoptera: Vespidae) reveal evolutionary signatures of social life.</title>
        <authorList>
            <person name="Catto M.A."/>
            <person name="Caine P.B."/>
            <person name="Orr S.E."/>
            <person name="Hunt B.G."/>
            <person name="Goodisman M.A.D."/>
        </authorList>
    </citation>
    <scope>NUCLEOTIDE SEQUENCE [LARGE SCALE GENOMIC DNA]</scope>
    <source>
        <strain evidence="1">232</strain>
        <tissue evidence="1">Head and thorax</tissue>
    </source>
</reference>
<keyword evidence="2" id="KW-1185">Reference proteome</keyword>
<sequence length="107" mass="12126">MEHLDIVCDGTVVDTSMFLVLLCPQTPQTQPFAQLISSNCNLVDERGNKDSSRISKRLDVYARHPSLCLDDKYSEEYKEVDKMIVLEVTRANVLPPVCKHFSVDPDL</sequence>
<name>A0ABD2AMX7_VESMC</name>
<protein>
    <submittedName>
        <fullName evidence="1">Uncharacterized protein</fullName>
    </submittedName>
</protein>
<evidence type="ECO:0000313" key="2">
    <source>
        <dbReference type="Proteomes" id="UP001607303"/>
    </source>
</evidence>
<organism evidence="1 2">
    <name type="scientific">Vespula maculifrons</name>
    <name type="common">Eastern yellow jacket</name>
    <name type="synonym">Wasp</name>
    <dbReference type="NCBI Taxonomy" id="7453"/>
    <lineage>
        <taxon>Eukaryota</taxon>
        <taxon>Metazoa</taxon>
        <taxon>Ecdysozoa</taxon>
        <taxon>Arthropoda</taxon>
        <taxon>Hexapoda</taxon>
        <taxon>Insecta</taxon>
        <taxon>Pterygota</taxon>
        <taxon>Neoptera</taxon>
        <taxon>Endopterygota</taxon>
        <taxon>Hymenoptera</taxon>
        <taxon>Apocrita</taxon>
        <taxon>Aculeata</taxon>
        <taxon>Vespoidea</taxon>
        <taxon>Vespidae</taxon>
        <taxon>Vespinae</taxon>
        <taxon>Vespula</taxon>
    </lineage>
</organism>
<gene>
    <name evidence="1" type="ORF">V1477_020798</name>
</gene>